<keyword evidence="1" id="KW-0472">Membrane</keyword>
<dbReference type="EMBL" id="PCQE01000078">
    <property type="protein sequence ID" value="PRB89130.1"/>
    <property type="molecule type" value="Genomic_DNA"/>
</dbReference>
<keyword evidence="1" id="KW-1133">Transmembrane helix</keyword>
<reference evidence="2 3" key="1">
    <citation type="submission" date="2017-09" db="EMBL/GenBank/DDBJ databases">
        <title>Genomic, metabolic, and phenotypic characteristics of bacterial isolates from the natural microbiome of the model nematode Caenorhabditis elegans.</title>
        <authorList>
            <person name="Zimmermann J."/>
            <person name="Obeng N."/>
            <person name="Yang W."/>
            <person name="Obeng O."/>
            <person name="Kissoyan K."/>
            <person name="Pees B."/>
            <person name="Dirksen P."/>
            <person name="Hoppner M."/>
            <person name="Franke A."/>
            <person name="Rosenstiel P."/>
            <person name="Leippe M."/>
            <person name="Dierking K."/>
            <person name="Kaleta C."/>
            <person name="Schulenburg H."/>
        </authorList>
    </citation>
    <scope>NUCLEOTIDE SEQUENCE [LARGE SCALE GENOMIC DNA]</scope>
    <source>
        <strain evidence="2 3">MYb184</strain>
    </source>
</reference>
<accession>A0A2S9D4P3</accession>
<feature type="transmembrane region" description="Helical" evidence="1">
    <location>
        <begin position="89"/>
        <end position="106"/>
    </location>
</feature>
<evidence type="ECO:0000313" key="2">
    <source>
        <dbReference type="EMBL" id="PRB89130.1"/>
    </source>
</evidence>
<comment type="caution">
    <text evidence="2">The sequence shown here is derived from an EMBL/GenBank/DDBJ whole genome shotgun (WGS) entry which is preliminary data.</text>
</comment>
<sequence length="108" mass="12014">MDVASREQPKRVSLTLAIGLSVISTALTFVAFFGRDHGLTNLPKIVKDPEFFQHYIMQAIGGSLGLPTINVLLASVFKLKRNSFTRRQIYIGWALMLIVLEAIAIIKL</sequence>
<gene>
    <name evidence="2" type="ORF">CQ006_26355</name>
</gene>
<name>A0A2S9D4P3_PSECE</name>
<keyword evidence="1" id="KW-0812">Transmembrane</keyword>
<organism evidence="2 3">
    <name type="scientific">Pseudomonas cedrina</name>
    <dbReference type="NCBI Taxonomy" id="651740"/>
    <lineage>
        <taxon>Bacteria</taxon>
        <taxon>Pseudomonadati</taxon>
        <taxon>Pseudomonadota</taxon>
        <taxon>Gammaproteobacteria</taxon>
        <taxon>Pseudomonadales</taxon>
        <taxon>Pseudomonadaceae</taxon>
        <taxon>Pseudomonas</taxon>
    </lineage>
</organism>
<feature type="transmembrane region" description="Helical" evidence="1">
    <location>
        <begin position="12"/>
        <end position="35"/>
    </location>
</feature>
<dbReference type="Proteomes" id="UP000239458">
    <property type="component" value="Unassembled WGS sequence"/>
</dbReference>
<evidence type="ECO:0000313" key="3">
    <source>
        <dbReference type="Proteomes" id="UP000239458"/>
    </source>
</evidence>
<protein>
    <submittedName>
        <fullName evidence="2">Uncharacterized protein</fullName>
    </submittedName>
</protein>
<dbReference type="AlphaFoldDB" id="A0A2S9D4P3"/>
<proteinExistence type="predicted"/>
<feature type="transmembrane region" description="Helical" evidence="1">
    <location>
        <begin position="55"/>
        <end position="77"/>
    </location>
</feature>
<evidence type="ECO:0000256" key="1">
    <source>
        <dbReference type="SAM" id="Phobius"/>
    </source>
</evidence>